<dbReference type="KEGG" id="kphy:AOZ06_23490"/>
<organism evidence="1 2">
    <name type="scientific">Kibdelosporangium phytohabitans</name>
    <dbReference type="NCBI Taxonomy" id="860235"/>
    <lineage>
        <taxon>Bacteria</taxon>
        <taxon>Bacillati</taxon>
        <taxon>Actinomycetota</taxon>
        <taxon>Actinomycetes</taxon>
        <taxon>Pseudonocardiales</taxon>
        <taxon>Pseudonocardiaceae</taxon>
        <taxon>Kibdelosporangium</taxon>
    </lineage>
</organism>
<dbReference type="InterPro" id="IPR009078">
    <property type="entry name" value="Ferritin-like_SF"/>
</dbReference>
<dbReference type="EMBL" id="CP012752">
    <property type="protein sequence ID" value="ALG09475.1"/>
    <property type="molecule type" value="Genomic_DNA"/>
</dbReference>
<dbReference type="GO" id="GO:0016491">
    <property type="term" value="F:oxidoreductase activity"/>
    <property type="evidence" value="ECO:0007669"/>
    <property type="project" value="InterPro"/>
</dbReference>
<dbReference type="OrthoDB" id="786532at2"/>
<dbReference type="InterPro" id="IPR012348">
    <property type="entry name" value="RNR-like"/>
</dbReference>
<name>A0A0N9HW38_9PSEU</name>
<proteinExistence type="predicted"/>
<keyword evidence="2" id="KW-1185">Reference proteome</keyword>
<accession>A0A0N9HW38</accession>
<dbReference type="SUPFAM" id="SSF47240">
    <property type="entry name" value="Ferritin-like"/>
    <property type="match status" value="1"/>
</dbReference>
<evidence type="ECO:0008006" key="3">
    <source>
        <dbReference type="Google" id="ProtNLM"/>
    </source>
</evidence>
<dbReference type="STRING" id="860235.AOZ06_23490"/>
<protein>
    <recommendedName>
        <fullName evidence="3">Aminobenzoate oxygenase</fullName>
    </recommendedName>
</protein>
<evidence type="ECO:0000313" key="2">
    <source>
        <dbReference type="Proteomes" id="UP000063699"/>
    </source>
</evidence>
<dbReference type="InterPro" id="IPR025859">
    <property type="entry name" value="AurF/CmlI"/>
</dbReference>
<evidence type="ECO:0000313" key="1">
    <source>
        <dbReference type="EMBL" id="ALG09475.1"/>
    </source>
</evidence>
<reference evidence="1 2" key="1">
    <citation type="submission" date="2015-07" db="EMBL/GenBank/DDBJ databases">
        <title>Genome sequencing of Kibdelosporangium phytohabitans.</title>
        <authorList>
            <person name="Qin S."/>
            <person name="Xing K."/>
        </authorList>
    </citation>
    <scope>NUCLEOTIDE SEQUENCE [LARGE SCALE GENOMIC DNA]</scope>
    <source>
        <strain evidence="1 2">KLBMP1111</strain>
    </source>
</reference>
<sequence>MAEQLRVGDRETTAQRLLNGTARKFYDPEVDIDWDAPLAEGKFFIPPNLVSLYGTRMWDEMTHEQRVELSRQEMMNTVSVGIWFENILNQLLLRMAYKQDPTSKHVHYELAELAEETRHMTMFGMLIGKAGGPAYRNDFLLHNGGKLLPLIIGGPTVWVATLVGEEIFDSLQRDFMNHPDLQPHVRQVMRIHVLEEARHIRFAREDLVRRMARTPWYGRFVARFAAGFGAYLLKSVLTRPEVYRRAGLDVRRARREARGNAHIHATYARAFEKLRSFLHDQGLVKGPNKVFWRLAKVHPDGKGVG</sequence>
<dbReference type="Pfam" id="PF11583">
    <property type="entry name" value="AurF"/>
    <property type="match status" value="1"/>
</dbReference>
<dbReference type="Proteomes" id="UP000063699">
    <property type="component" value="Chromosome"/>
</dbReference>
<gene>
    <name evidence="1" type="ORF">AOZ06_23490</name>
</gene>
<dbReference type="RefSeq" id="WP_054291379.1">
    <property type="nucleotide sequence ID" value="NZ_CP012752.1"/>
</dbReference>
<dbReference type="AlphaFoldDB" id="A0A0N9HW38"/>
<dbReference type="Gene3D" id="1.10.620.20">
    <property type="entry name" value="Ribonucleotide Reductase, subunit A"/>
    <property type="match status" value="1"/>
</dbReference>